<reference evidence="2" key="1">
    <citation type="submission" date="2021-05" db="EMBL/GenBank/DDBJ databases">
        <authorList>
            <person name="Pietrasiak N."/>
            <person name="Ward R."/>
            <person name="Stajich J.E."/>
            <person name="Kurbessoian T."/>
        </authorList>
    </citation>
    <scope>NUCLEOTIDE SEQUENCE</scope>
    <source>
        <strain evidence="2">GSE-TBD4-15B</strain>
    </source>
</reference>
<dbReference type="InterPro" id="IPR052514">
    <property type="entry name" value="SAM-dependent_MTase"/>
</dbReference>
<dbReference type="Pfam" id="PF05050">
    <property type="entry name" value="Methyltransf_21"/>
    <property type="match status" value="1"/>
</dbReference>
<organism evidence="2 3">
    <name type="scientific">Pegethrix bostrychoides GSE-TBD4-15B</name>
    <dbReference type="NCBI Taxonomy" id="2839662"/>
    <lineage>
        <taxon>Bacteria</taxon>
        <taxon>Bacillati</taxon>
        <taxon>Cyanobacteriota</taxon>
        <taxon>Cyanophyceae</taxon>
        <taxon>Oculatellales</taxon>
        <taxon>Oculatellaceae</taxon>
        <taxon>Pegethrix</taxon>
    </lineage>
</organism>
<dbReference type="EMBL" id="JAHHHV010000012">
    <property type="protein sequence ID" value="MBW4464409.1"/>
    <property type="molecule type" value="Genomic_DNA"/>
</dbReference>
<name>A0A951P964_9CYAN</name>
<evidence type="ECO:0000313" key="3">
    <source>
        <dbReference type="Proteomes" id="UP000707356"/>
    </source>
</evidence>
<dbReference type="GO" id="GO:0008168">
    <property type="term" value="F:methyltransferase activity"/>
    <property type="evidence" value="ECO:0007669"/>
    <property type="project" value="UniProtKB-KW"/>
</dbReference>
<dbReference type="AlphaFoldDB" id="A0A951P964"/>
<feature type="domain" description="Methyltransferase FkbM" evidence="1">
    <location>
        <begin position="257"/>
        <end position="416"/>
    </location>
</feature>
<accession>A0A951P964</accession>
<evidence type="ECO:0000313" key="2">
    <source>
        <dbReference type="EMBL" id="MBW4464409.1"/>
    </source>
</evidence>
<dbReference type="InterPro" id="IPR006342">
    <property type="entry name" value="FkbM_mtfrase"/>
</dbReference>
<gene>
    <name evidence="2" type="ORF">KME07_03080</name>
</gene>
<dbReference type="GO" id="GO:0032259">
    <property type="term" value="P:methylation"/>
    <property type="evidence" value="ECO:0007669"/>
    <property type="project" value="UniProtKB-KW"/>
</dbReference>
<reference evidence="2" key="2">
    <citation type="journal article" date="2022" name="Microbiol. Resour. Announc.">
        <title>Metagenome Sequencing to Explore Phylogenomics of Terrestrial Cyanobacteria.</title>
        <authorList>
            <person name="Ward R.D."/>
            <person name="Stajich J.E."/>
            <person name="Johansen J.R."/>
            <person name="Huntemann M."/>
            <person name="Clum A."/>
            <person name="Foster B."/>
            <person name="Foster B."/>
            <person name="Roux S."/>
            <person name="Palaniappan K."/>
            <person name="Varghese N."/>
            <person name="Mukherjee S."/>
            <person name="Reddy T.B.K."/>
            <person name="Daum C."/>
            <person name="Copeland A."/>
            <person name="Chen I.A."/>
            <person name="Ivanova N.N."/>
            <person name="Kyrpides N.C."/>
            <person name="Shapiro N."/>
            <person name="Eloe-Fadrosh E.A."/>
            <person name="Pietrasiak N."/>
        </authorList>
    </citation>
    <scope>NUCLEOTIDE SEQUENCE</scope>
    <source>
        <strain evidence="2">GSE-TBD4-15B</strain>
    </source>
</reference>
<dbReference type="PANTHER" id="PTHR34203">
    <property type="entry name" value="METHYLTRANSFERASE, FKBM FAMILY PROTEIN"/>
    <property type="match status" value="1"/>
</dbReference>
<keyword evidence="2" id="KW-0808">Transferase</keyword>
<dbReference type="NCBIfam" id="TIGR01444">
    <property type="entry name" value="fkbM_fam"/>
    <property type="match status" value="1"/>
</dbReference>
<dbReference type="Proteomes" id="UP000707356">
    <property type="component" value="Unassembled WGS sequence"/>
</dbReference>
<dbReference type="Gene3D" id="3.40.50.150">
    <property type="entry name" value="Vaccinia Virus protein VP39"/>
    <property type="match status" value="1"/>
</dbReference>
<sequence>MTELERDFWQEAIRFVKQHIQPGERLLAPLKLKASFPQVSPYRATYCQQPHEFDWLLFHKGMLSKIDRRFLRQTLEQLHPVFANEVFVIFTQRDELIGLSTLDASHFQAFLQEIDPAGQQSGGLRHRIRGWLGTEGQAGQMKAILDCSERVDQTNRQMQSLLDRVQRLEKLLTTSSGLAKSSAQLSKQDFQRLCRASCQTAYLGEGIMLCRVLGQYLLYADSQDVGIVPHLCMNGFWETWMTLAVTRLLQPGWHCLDVGANHGYYTLLMAGAVGATGRVLALEPNFKLAELVRKSIEVNGFNDCAEVMPLAASNQSGEMVNLIVPHGNTGHASLHINAAPADQVMAVQTVTIDDLTADWPQVDLIKIDTEGAEQAVWDGMKQTIRRNPEIKIALEFGSARYPKAREFLEAIQSEGFNLRYIDHDAQLQPLSIQRCLTERPESYWDLFLSRT</sequence>
<dbReference type="InterPro" id="IPR029063">
    <property type="entry name" value="SAM-dependent_MTases_sf"/>
</dbReference>
<evidence type="ECO:0000259" key="1">
    <source>
        <dbReference type="Pfam" id="PF05050"/>
    </source>
</evidence>
<comment type="caution">
    <text evidence="2">The sequence shown here is derived from an EMBL/GenBank/DDBJ whole genome shotgun (WGS) entry which is preliminary data.</text>
</comment>
<keyword evidence="2" id="KW-0489">Methyltransferase</keyword>
<proteinExistence type="predicted"/>
<protein>
    <submittedName>
        <fullName evidence="2">FkbM family methyltransferase</fullName>
    </submittedName>
</protein>
<dbReference type="SUPFAM" id="SSF53335">
    <property type="entry name" value="S-adenosyl-L-methionine-dependent methyltransferases"/>
    <property type="match status" value="1"/>
</dbReference>
<dbReference type="PANTHER" id="PTHR34203:SF15">
    <property type="entry name" value="SLL1173 PROTEIN"/>
    <property type="match status" value="1"/>
</dbReference>